<evidence type="ECO:0000259" key="1">
    <source>
        <dbReference type="PROSITE" id="PS50090"/>
    </source>
</evidence>
<reference evidence="3 4" key="1">
    <citation type="journal article" date="2021" name="Nat. Commun.">
        <title>Genetic determinants of endophytism in the Arabidopsis root mycobiome.</title>
        <authorList>
            <person name="Mesny F."/>
            <person name="Miyauchi S."/>
            <person name="Thiergart T."/>
            <person name="Pickel B."/>
            <person name="Atanasova L."/>
            <person name="Karlsson M."/>
            <person name="Huettel B."/>
            <person name="Barry K.W."/>
            <person name="Haridas S."/>
            <person name="Chen C."/>
            <person name="Bauer D."/>
            <person name="Andreopoulos W."/>
            <person name="Pangilinan J."/>
            <person name="LaButti K."/>
            <person name="Riley R."/>
            <person name="Lipzen A."/>
            <person name="Clum A."/>
            <person name="Drula E."/>
            <person name="Henrissat B."/>
            <person name="Kohler A."/>
            <person name="Grigoriev I.V."/>
            <person name="Martin F.M."/>
            <person name="Hacquard S."/>
        </authorList>
    </citation>
    <scope>NUCLEOTIDE SEQUENCE [LARGE SCALE GENOMIC DNA]</scope>
    <source>
        <strain evidence="3 4">MPI-CAGE-CH-0241</strain>
    </source>
</reference>
<dbReference type="SMART" id="SM00717">
    <property type="entry name" value="SANT"/>
    <property type="match status" value="1"/>
</dbReference>
<feature type="non-terminal residue" evidence="3">
    <location>
        <position position="1"/>
    </location>
</feature>
<dbReference type="EMBL" id="JAGPYM010000047">
    <property type="protein sequence ID" value="KAH6872038.1"/>
    <property type="molecule type" value="Genomic_DNA"/>
</dbReference>
<dbReference type="Gene3D" id="1.10.10.60">
    <property type="entry name" value="Homeodomain-like"/>
    <property type="match status" value="1"/>
</dbReference>
<dbReference type="Proteomes" id="UP000777438">
    <property type="component" value="Unassembled WGS sequence"/>
</dbReference>
<feature type="non-terminal residue" evidence="3">
    <location>
        <position position="58"/>
    </location>
</feature>
<comment type="caution">
    <text evidence="3">The sequence shown here is derived from an EMBL/GenBank/DDBJ whole genome shotgun (WGS) entry which is preliminary data.</text>
</comment>
<keyword evidence="4" id="KW-1185">Reference proteome</keyword>
<dbReference type="InterPro" id="IPR009057">
    <property type="entry name" value="Homeodomain-like_sf"/>
</dbReference>
<dbReference type="OrthoDB" id="2143914at2759"/>
<dbReference type="PROSITE" id="PS51294">
    <property type="entry name" value="HTH_MYB"/>
    <property type="match status" value="1"/>
</dbReference>
<organism evidence="3 4">
    <name type="scientific">Thelonectria olida</name>
    <dbReference type="NCBI Taxonomy" id="1576542"/>
    <lineage>
        <taxon>Eukaryota</taxon>
        <taxon>Fungi</taxon>
        <taxon>Dikarya</taxon>
        <taxon>Ascomycota</taxon>
        <taxon>Pezizomycotina</taxon>
        <taxon>Sordariomycetes</taxon>
        <taxon>Hypocreomycetidae</taxon>
        <taxon>Hypocreales</taxon>
        <taxon>Nectriaceae</taxon>
        <taxon>Thelonectria</taxon>
    </lineage>
</organism>
<gene>
    <name evidence="3" type="ORF">B0T10DRAFT_389391</name>
</gene>
<sequence length="58" mass="6693">SMSNRIEKKRGNWTKAEENIIIDLRDQGEGWNFISSQLPGRSALACSRHYHQYLDGKS</sequence>
<protein>
    <submittedName>
        <fullName evidence="3">Uncharacterized protein</fullName>
    </submittedName>
</protein>
<evidence type="ECO:0000313" key="4">
    <source>
        <dbReference type="Proteomes" id="UP000777438"/>
    </source>
</evidence>
<feature type="domain" description="HTH myb-type" evidence="2">
    <location>
        <begin position="5"/>
        <end position="58"/>
    </location>
</feature>
<dbReference type="PROSITE" id="PS50090">
    <property type="entry name" value="MYB_LIKE"/>
    <property type="match status" value="1"/>
</dbReference>
<evidence type="ECO:0000259" key="2">
    <source>
        <dbReference type="PROSITE" id="PS51294"/>
    </source>
</evidence>
<proteinExistence type="predicted"/>
<feature type="domain" description="Myb-like" evidence="1">
    <location>
        <begin position="5"/>
        <end position="54"/>
    </location>
</feature>
<dbReference type="InterPro" id="IPR017930">
    <property type="entry name" value="Myb_dom"/>
</dbReference>
<dbReference type="InterPro" id="IPR001005">
    <property type="entry name" value="SANT/Myb"/>
</dbReference>
<dbReference type="CDD" id="cd00167">
    <property type="entry name" value="SANT"/>
    <property type="match status" value="1"/>
</dbReference>
<name>A0A9P9AIU5_9HYPO</name>
<dbReference type="SUPFAM" id="SSF46689">
    <property type="entry name" value="Homeodomain-like"/>
    <property type="match status" value="1"/>
</dbReference>
<evidence type="ECO:0000313" key="3">
    <source>
        <dbReference type="EMBL" id="KAH6872038.1"/>
    </source>
</evidence>
<accession>A0A9P9AIU5</accession>
<dbReference type="Pfam" id="PF00249">
    <property type="entry name" value="Myb_DNA-binding"/>
    <property type="match status" value="1"/>
</dbReference>
<dbReference type="AlphaFoldDB" id="A0A9P9AIU5"/>